<sequence length="35" mass="3873">MTRQSIFRGLPLAHTTRKPGTTAAIPLQRFHGTPL</sequence>
<organism evidence="2">
    <name type="scientific">Siphoviridae sp. ct5Px37</name>
    <dbReference type="NCBI Taxonomy" id="2826293"/>
    <lineage>
        <taxon>Viruses</taxon>
        <taxon>Duplodnaviria</taxon>
        <taxon>Heunggongvirae</taxon>
        <taxon>Uroviricota</taxon>
        <taxon>Caudoviricetes</taxon>
    </lineage>
</organism>
<evidence type="ECO:0000256" key="1">
    <source>
        <dbReference type="SAM" id="MobiDB-lite"/>
    </source>
</evidence>
<name>A0A8S5N3D4_9CAUD</name>
<dbReference type="EMBL" id="BK015055">
    <property type="protein sequence ID" value="DAD89189.1"/>
    <property type="molecule type" value="Genomic_DNA"/>
</dbReference>
<reference evidence="2" key="1">
    <citation type="journal article" date="2021" name="Proc. Natl. Acad. Sci. U.S.A.">
        <title>A Catalog of Tens of Thousands of Viruses from Human Metagenomes Reveals Hidden Associations with Chronic Diseases.</title>
        <authorList>
            <person name="Tisza M.J."/>
            <person name="Buck C.B."/>
        </authorList>
    </citation>
    <scope>NUCLEOTIDE SEQUENCE</scope>
    <source>
        <strain evidence="2">Ct5Px37</strain>
    </source>
</reference>
<feature type="region of interest" description="Disordered" evidence="1">
    <location>
        <begin position="1"/>
        <end position="35"/>
    </location>
</feature>
<accession>A0A8S5N3D4</accession>
<proteinExistence type="predicted"/>
<evidence type="ECO:0000313" key="2">
    <source>
        <dbReference type="EMBL" id="DAD89189.1"/>
    </source>
</evidence>
<protein>
    <submittedName>
        <fullName evidence="2">Uncharacterized protein</fullName>
    </submittedName>
</protein>